<sequence>MKKHVYLLIAIVVVAFVFAKVVAVLAFEDIKEGQALDAPMVPCQLQQGCRLGANTQVKSRAELKLNQPFYIELTTAEAVPEVSVSFSMVDMEIGYNRYKLISDDGKHWQAEIRLPICTLNRADYIATWRVGEQKYQTALNVNR</sequence>
<protein>
    <submittedName>
        <fullName evidence="1">Uncharacterized protein</fullName>
    </submittedName>
</protein>
<dbReference type="RefSeq" id="WP_058304927.1">
    <property type="nucleotide sequence ID" value="NZ_CABKVG010000005.1"/>
</dbReference>
<accession>A0ABY4E4C1</accession>
<reference evidence="1 2" key="1">
    <citation type="journal article" date="2022" name="Res Sq">
        <title>Evolution of multicellular longitudinally dividing oral cavity symbionts (Neisseriaceae).</title>
        <authorList>
            <person name="Nyongesa S."/>
            <person name="Weber P."/>
            <person name="Bernet E."/>
            <person name="Pullido F."/>
            <person name="Nieckarz M."/>
            <person name="Delaby M."/>
            <person name="Nieves C."/>
            <person name="Viehboeck T."/>
            <person name="Krause N."/>
            <person name="Rivera-Millot A."/>
            <person name="Nakamura A."/>
            <person name="Vischer N."/>
            <person name="VanNieuwenhze M."/>
            <person name="Brun Y."/>
            <person name="Cava F."/>
            <person name="Bulgheresi S."/>
            <person name="Veyrier F."/>
        </authorList>
    </citation>
    <scope>NUCLEOTIDE SEQUENCE [LARGE SCALE GENOMIC DNA]</scope>
    <source>
        <strain evidence="1 2">SN4</strain>
    </source>
</reference>
<name>A0ABY4E4C1_9NEIS</name>
<proteinExistence type="predicted"/>
<evidence type="ECO:0000313" key="2">
    <source>
        <dbReference type="Proteomes" id="UP000832011"/>
    </source>
</evidence>
<gene>
    <name evidence="1" type="ORF">LVJ82_06395</name>
</gene>
<dbReference type="Proteomes" id="UP000832011">
    <property type="component" value="Chromosome"/>
</dbReference>
<keyword evidence="2" id="KW-1185">Reference proteome</keyword>
<organism evidence="1 2">
    <name type="scientific">Vitreoscilla massiliensis</name>
    <dbReference type="NCBI Taxonomy" id="1689272"/>
    <lineage>
        <taxon>Bacteria</taxon>
        <taxon>Pseudomonadati</taxon>
        <taxon>Pseudomonadota</taxon>
        <taxon>Betaproteobacteria</taxon>
        <taxon>Neisseriales</taxon>
        <taxon>Neisseriaceae</taxon>
        <taxon>Vitreoscilla</taxon>
    </lineage>
</organism>
<dbReference type="EMBL" id="CP091511">
    <property type="protein sequence ID" value="UOO90601.1"/>
    <property type="molecule type" value="Genomic_DNA"/>
</dbReference>
<evidence type="ECO:0000313" key="1">
    <source>
        <dbReference type="EMBL" id="UOO90601.1"/>
    </source>
</evidence>